<keyword evidence="2" id="KW-0805">Transcription regulation</keyword>
<sequence>MRADDLVVLLEIARCGSLVGAASALGLNHATVSRRMSALEAELHAPVLVRGVQGCELTDLGHRLLRSCEQIESALTDVRDLASITPRERELSGLVRIATTEAFGSYFIAPLMADLHRINSDLLVEIVTQTRLSAFGAGADIEIGVGEPVFGRPGAEKLTDYRLGLYASDAYRAERGMPTSLEDLEGHSLVYYIEGLLRVEDLDVLTKLTGNHKVTFGSTSVQAQTAATLAGAGIGLLPAFVAEREPTLQRVLPSDVAITLEFSACLAPRRLRRPAAATVLQAIREMVADRQSELMPQW</sequence>
<dbReference type="InterPro" id="IPR005119">
    <property type="entry name" value="LysR_subst-bd"/>
</dbReference>
<dbReference type="GO" id="GO:0003700">
    <property type="term" value="F:DNA-binding transcription factor activity"/>
    <property type="evidence" value="ECO:0007669"/>
    <property type="project" value="InterPro"/>
</dbReference>
<name>A0A3S5Y157_RHOH1</name>
<accession>A0A3S5Y157</accession>
<evidence type="ECO:0000256" key="1">
    <source>
        <dbReference type="ARBA" id="ARBA00009437"/>
    </source>
</evidence>
<feature type="domain" description="HTH lysR-type" evidence="5">
    <location>
        <begin position="1"/>
        <end position="58"/>
    </location>
</feature>
<keyword evidence="4" id="KW-0804">Transcription</keyword>
<reference evidence="6" key="1">
    <citation type="journal article" date="2010" name="PLoS Genet.">
        <title>The genome of a pathogenic rhodococcus: cooptive virulence underpinned by key gene acquisitions.</title>
        <authorList>
            <person name="Letek M."/>
            <person name="Gonzalez P."/>
            <person name="Macarthur I."/>
            <person name="Rodriguez H."/>
            <person name="Freeman T.C."/>
            <person name="Valero-Rello A."/>
            <person name="Blanco M."/>
            <person name="Buckley T."/>
            <person name="Cherevach I."/>
            <person name="Fahey R."/>
            <person name="Hapeshi A."/>
            <person name="Holdstock J."/>
            <person name="Leadon D."/>
            <person name="Navas J."/>
            <person name="Ocampo A."/>
            <person name="Quail M.A."/>
            <person name="Sanders M."/>
            <person name="Scortti M.M."/>
            <person name="Prescott J.F."/>
            <person name="Fogarty U."/>
            <person name="Meijer W.G."/>
            <person name="Parkhill J."/>
            <person name="Bentley S.D."/>
            <person name="Vazquez-Boland J.A."/>
        </authorList>
    </citation>
    <scope>NUCLEOTIDE SEQUENCE [LARGE SCALE GENOMIC DNA]</scope>
    <source>
        <strain evidence="6 7">103S</strain>
    </source>
</reference>
<evidence type="ECO:0000259" key="5">
    <source>
        <dbReference type="PROSITE" id="PS50931"/>
    </source>
</evidence>
<dbReference type="Pfam" id="PF00126">
    <property type="entry name" value="HTH_1"/>
    <property type="match status" value="1"/>
</dbReference>
<evidence type="ECO:0000256" key="4">
    <source>
        <dbReference type="ARBA" id="ARBA00023163"/>
    </source>
</evidence>
<keyword evidence="3" id="KW-0238">DNA-binding</keyword>
<dbReference type="PANTHER" id="PTHR30537">
    <property type="entry name" value="HTH-TYPE TRANSCRIPTIONAL REGULATOR"/>
    <property type="match status" value="1"/>
</dbReference>
<evidence type="ECO:0000313" key="6">
    <source>
        <dbReference type="EMBL" id="CBH46264.1"/>
    </source>
</evidence>
<dbReference type="InterPro" id="IPR036388">
    <property type="entry name" value="WH-like_DNA-bd_sf"/>
</dbReference>
<proteinExistence type="inferred from homology"/>
<evidence type="ECO:0000256" key="2">
    <source>
        <dbReference type="ARBA" id="ARBA00023015"/>
    </source>
</evidence>
<dbReference type="AlphaFoldDB" id="A0A3S5Y157"/>
<dbReference type="Pfam" id="PF03466">
    <property type="entry name" value="LysR_substrate"/>
    <property type="match status" value="1"/>
</dbReference>
<dbReference type="GO" id="GO:0043565">
    <property type="term" value="F:sequence-specific DNA binding"/>
    <property type="evidence" value="ECO:0007669"/>
    <property type="project" value="TreeGrafter"/>
</dbReference>
<organism evidence="6">
    <name type="scientific">Rhodococcus hoagii (strain 103S)</name>
    <name type="common">Rhodococcus equi</name>
    <dbReference type="NCBI Taxonomy" id="685727"/>
    <lineage>
        <taxon>Bacteria</taxon>
        <taxon>Bacillati</taxon>
        <taxon>Actinomycetota</taxon>
        <taxon>Actinomycetes</taxon>
        <taxon>Mycobacteriales</taxon>
        <taxon>Nocardiaceae</taxon>
        <taxon>Prescottella</taxon>
    </lineage>
</organism>
<comment type="similarity">
    <text evidence="1">Belongs to the LysR transcriptional regulatory family.</text>
</comment>
<dbReference type="Gene3D" id="3.40.190.290">
    <property type="match status" value="1"/>
</dbReference>
<dbReference type="SUPFAM" id="SSF53850">
    <property type="entry name" value="Periplasmic binding protein-like II"/>
    <property type="match status" value="1"/>
</dbReference>
<dbReference type="InterPro" id="IPR036390">
    <property type="entry name" value="WH_DNA-bd_sf"/>
</dbReference>
<dbReference type="InterPro" id="IPR058163">
    <property type="entry name" value="LysR-type_TF_proteobact-type"/>
</dbReference>
<dbReference type="Proteomes" id="UP001154400">
    <property type="component" value="Chromosome"/>
</dbReference>
<dbReference type="Gene3D" id="1.10.10.10">
    <property type="entry name" value="Winged helix-like DNA-binding domain superfamily/Winged helix DNA-binding domain"/>
    <property type="match status" value="1"/>
</dbReference>
<dbReference type="PROSITE" id="PS50931">
    <property type="entry name" value="HTH_LYSR"/>
    <property type="match status" value="1"/>
</dbReference>
<dbReference type="InterPro" id="IPR000847">
    <property type="entry name" value="LysR_HTH_N"/>
</dbReference>
<dbReference type="EMBL" id="FN563149">
    <property type="protein sequence ID" value="CBH46264.1"/>
    <property type="molecule type" value="Genomic_DNA"/>
</dbReference>
<gene>
    <name evidence="6" type="ordered locus">REQ_01130</name>
</gene>
<protein>
    <submittedName>
        <fullName evidence="6">LysR family transcriptional regulator</fullName>
    </submittedName>
</protein>
<evidence type="ECO:0000313" key="7">
    <source>
        <dbReference type="Proteomes" id="UP000006892"/>
    </source>
</evidence>
<dbReference type="RefSeq" id="WP_005516447.1">
    <property type="nucleotide sequence ID" value="NC_014659.1"/>
</dbReference>
<dbReference type="PANTHER" id="PTHR30537:SF3">
    <property type="entry name" value="TRANSCRIPTIONAL REGULATORY PROTEIN"/>
    <property type="match status" value="1"/>
</dbReference>
<dbReference type="KEGG" id="req:REQ_01130"/>
<dbReference type="SUPFAM" id="SSF46785">
    <property type="entry name" value="Winged helix' DNA-binding domain"/>
    <property type="match status" value="1"/>
</dbReference>
<evidence type="ECO:0000256" key="3">
    <source>
        <dbReference type="ARBA" id="ARBA00023125"/>
    </source>
</evidence>
<dbReference type="GO" id="GO:0006351">
    <property type="term" value="P:DNA-templated transcription"/>
    <property type="evidence" value="ECO:0007669"/>
    <property type="project" value="TreeGrafter"/>
</dbReference>